<accession>A0ABR6MBI5</accession>
<dbReference type="SUPFAM" id="SSF54637">
    <property type="entry name" value="Thioesterase/thiol ester dehydrase-isomerase"/>
    <property type="match status" value="1"/>
</dbReference>
<comment type="caution">
    <text evidence="2">The sequence shown here is derived from an EMBL/GenBank/DDBJ whole genome shotgun (WGS) entry which is preliminary data.</text>
</comment>
<dbReference type="InterPro" id="IPR049427">
    <property type="entry name" value="Acyl-ACP_TE_C"/>
</dbReference>
<keyword evidence="3" id="KW-1185">Reference proteome</keyword>
<dbReference type="InterPro" id="IPR029069">
    <property type="entry name" value="HotDog_dom_sf"/>
</dbReference>
<dbReference type="Gene3D" id="3.10.129.10">
    <property type="entry name" value="Hotdog Thioesterase"/>
    <property type="match status" value="1"/>
</dbReference>
<feature type="domain" description="Acyl-ACP thioesterase-like C-terminal" evidence="1">
    <location>
        <begin position="6"/>
        <end position="39"/>
    </location>
</feature>
<evidence type="ECO:0000313" key="2">
    <source>
        <dbReference type="EMBL" id="MBB5112734.1"/>
    </source>
</evidence>
<sequence length="77" mass="8809">MAPLTTALHLRWADTDHYGHVNNVTWLRFVDEARTTTYLLAQTTLVVCDLADRRPRPLTAAERDALAPYRGDPLTFR</sequence>
<name>A0ABR6MBI5_MICEC</name>
<dbReference type="RefSeq" id="WP_184683977.1">
    <property type="nucleotide sequence ID" value="NZ_JACHJC010000001.1"/>
</dbReference>
<evidence type="ECO:0000259" key="1">
    <source>
        <dbReference type="Pfam" id="PF20791"/>
    </source>
</evidence>
<dbReference type="Proteomes" id="UP000618986">
    <property type="component" value="Unassembled WGS sequence"/>
</dbReference>
<reference evidence="2 3" key="1">
    <citation type="submission" date="2020-08" db="EMBL/GenBank/DDBJ databases">
        <title>Sequencing the genomes of 1000 actinobacteria strains.</title>
        <authorList>
            <person name="Klenk H.-P."/>
        </authorList>
    </citation>
    <scope>NUCLEOTIDE SEQUENCE [LARGE SCALE GENOMIC DNA]</scope>
    <source>
        <strain evidence="2 3">DSM 43036</strain>
    </source>
</reference>
<dbReference type="EMBL" id="JACHJC010000001">
    <property type="protein sequence ID" value="MBB5112734.1"/>
    <property type="molecule type" value="Genomic_DNA"/>
</dbReference>
<proteinExistence type="predicted"/>
<organism evidence="2 3">
    <name type="scientific">Micromonospora echinospora</name>
    <name type="common">Micromonospora purpurea</name>
    <dbReference type="NCBI Taxonomy" id="1877"/>
    <lineage>
        <taxon>Bacteria</taxon>
        <taxon>Bacillati</taxon>
        <taxon>Actinomycetota</taxon>
        <taxon>Actinomycetes</taxon>
        <taxon>Micromonosporales</taxon>
        <taxon>Micromonosporaceae</taxon>
        <taxon>Micromonospora</taxon>
    </lineage>
</organism>
<dbReference type="GeneID" id="300293157"/>
<gene>
    <name evidence="2" type="ORF">FHU28_002573</name>
</gene>
<protein>
    <submittedName>
        <fullName evidence="2">Acyl-CoA thioesterase FadM</fullName>
    </submittedName>
</protein>
<evidence type="ECO:0000313" key="3">
    <source>
        <dbReference type="Proteomes" id="UP000618986"/>
    </source>
</evidence>
<dbReference type="Pfam" id="PF20791">
    <property type="entry name" value="Acyl-ACP_TE_C"/>
    <property type="match status" value="1"/>
</dbReference>